<sequence>MQPKSSIPLCMQLQTVRGKTNGAVSISDETFQTKLSGLCLYCDSGSYTQTRNSTSAYLLRFSRSPYGTNQTITVLLKLQLIEESLFDLYTLNQQVSLDEAEQDFPPWSNGLKCHRRAPTFAVLIIRTDVCIQPWSAQMHLWTDIVRRILQFPENPGDFVQSGKVDVNISTVFVEHGFQFFNRPDRITEHLQILASATANNSAQVESLFPNTFAAVWQIGCGSISPAVLEPLALLEKQFLDQPVSLGGFETELETNQTSRAALITQWIVGDLINANYLTSERSAFRSLSTQNHKAGRLVRSLDDHSSPVGYPTHQFGNAFDEGSGIYPNYRYSGFGGVENLHPLYTPSRTNFVLQPIAPVKITVHQITNVQIPPKTFSGYESISDLELILYLIANDVNLTADQIRSPETNMSIYGQPVTRDANEWISFDKKNRIVRLRPLPQHVGNHQLVLCAVSRSYPKSCEPFLVTVRRPPPFRKNFILRIPPGVFWCYRVPVYWFEELKVNAFEDLELTVNGDTPFSWDMQTSEVCVVTMLKVEQIITLFFYASNKQIAQSVEVEFRLSAKAPPTQRLVTQSRVRLTLQCPDQMKTYQLQELNRINASLAQVLRVRVNPEVTASAIFIYDITQFFASTNETSPATLEIDWVFLPFGVPAEGDKNLLSSLGNLDSIEKITRIGTLSGHQTSYLDRSALSLTLPDLLKRCQVSRLDGAEVALKATEESFRPFKIHSVKLHDLENSACYLTKRLTEKSHSKTNGISEDNRPGWFEAANLKMMPEVVNNFTVTADGLKLDDSAWVGLTSDSSHLFGLPLKQHLRKQPYVFGLHIYSVDQKTPISVGFTIEVQDWFGAGTTGQSDPIMSNHRVRLRILPSTSSKNTVVSKTNWAIEPINSLDYRWHLSTAIDRFLRPNCPPPCNPDVGIWELNRHGEGFRYKITRAENLKSKETRQLHLFDIMGQKIGSSSWIGLEEDRSTIYGIVMGNAVQPITYRFRIAVSAEAEDGAHFSVYVTGSDPKLPSTYNHHVIMRFGADIGDQWANGHSLRDRWRLVAALDTFLRPHCITDNLCRNSMDVLLLTFNYQVSEDFPFTFDWIHLFGILLLAHGFTVIWAQKSLLMKTSDRDIQWQQLDTFEQRQQQQQHKKHWDRWMQEKNTWSIQRTDRRQARLKRAPLDSCPERDLIHLERRLLGDTGFGLLPLPELAQHLKASGVGLLKEVQVERLGPCAKTLTNLPFEVPEPSGVHQRGIPVPDPFKPSQNDVGMTSYSPTEKHDRQRTLLLGILLPVCISLILLLVVILGFVWLRKRRKQKTNNQRNIDLKLATGHSASNPEAELRIKMKNKQLKSVNTFGDERDNGLPNKDIPLVCKRQKSLVTPVNDGLEDSCSPPTKPLILPNERPPLKPPEYNMAYTESPVNTLPQFPISVTPIAPAFPAMTSNPGGQEGPGQGAPPKAFYGMRPNPYRNLPPPIEVKPGMPSPASQLPYAPYRKTTTLTQIQSIDR</sequence>
<dbReference type="PANTHER" id="PTHR21559">
    <property type="entry name" value="DYSTROGLYCAN-RELATED"/>
    <property type="match status" value="1"/>
</dbReference>
<keyword evidence="2" id="KW-1133">Transmembrane helix</keyword>
<dbReference type="GO" id="GO:0042383">
    <property type="term" value="C:sarcolemma"/>
    <property type="evidence" value="ECO:0007669"/>
    <property type="project" value="TreeGrafter"/>
</dbReference>
<dbReference type="GO" id="GO:0016011">
    <property type="term" value="C:dystroglycan complex"/>
    <property type="evidence" value="ECO:0007669"/>
    <property type="project" value="TreeGrafter"/>
</dbReference>
<feature type="region of interest" description="Disordered" evidence="1">
    <location>
        <begin position="1425"/>
        <end position="1490"/>
    </location>
</feature>
<keyword evidence="4" id="KW-1185">Reference proteome</keyword>
<dbReference type="EMBL" id="LUCH01000385">
    <property type="protein sequence ID" value="KAF5405284.1"/>
    <property type="molecule type" value="Genomic_DNA"/>
</dbReference>
<evidence type="ECO:0000256" key="2">
    <source>
        <dbReference type="SAM" id="Phobius"/>
    </source>
</evidence>
<dbReference type="GO" id="GO:0007411">
    <property type="term" value="P:axon guidance"/>
    <property type="evidence" value="ECO:0007669"/>
    <property type="project" value="TreeGrafter"/>
</dbReference>
<evidence type="ECO:0008006" key="5">
    <source>
        <dbReference type="Google" id="ProtNLM"/>
    </source>
</evidence>
<keyword evidence="2" id="KW-0812">Transmembrane</keyword>
<organism evidence="3 4">
    <name type="scientific">Paragonimus heterotremus</name>
    <dbReference type="NCBI Taxonomy" id="100268"/>
    <lineage>
        <taxon>Eukaryota</taxon>
        <taxon>Metazoa</taxon>
        <taxon>Spiralia</taxon>
        <taxon>Lophotrochozoa</taxon>
        <taxon>Platyhelminthes</taxon>
        <taxon>Trematoda</taxon>
        <taxon>Digenea</taxon>
        <taxon>Plagiorchiida</taxon>
        <taxon>Troglotremata</taxon>
        <taxon>Troglotrematidae</taxon>
        <taxon>Paragonimus</taxon>
    </lineage>
</organism>
<evidence type="ECO:0000313" key="4">
    <source>
        <dbReference type="Proteomes" id="UP000748531"/>
    </source>
</evidence>
<feature type="transmembrane region" description="Helical" evidence="2">
    <location>
        <begin position="1268"/>
        <end position="1293"/>
    </location>
</feature>
<dbReference type="Proteomes" id="UP000748531">
    <property type="component" value="Unassembled WGS sequence"/>
</dbReference>
<dbReference type="OrthoDB" id="5990676at2759"/>
<evidence type="ECO:0000313" key="3">
    <source>
        <dbReference type="EMBL" id="KAF5405284.1"/>
    </source>
</evidence>
<dbReference type="PANTHER" id="PTHR21559:SF21">
    <property type="entry name" value="DYSTROGLYCAN 1"/>
    <property type="match status" value="1"/>
</dbReference>
<dbReference type="GO" id="GO:0043236">
    <property type="term" value="F:laminin binding"/>
    <property type="evidence" value="ECO:0007669"/>
    <property type="project" value="TreeGrafter"/>
</dbReference>
<gene>
    <name evidence="3" type="ORF">PHET_01210</name>
</gene>
<name>A0A8J4TRU9_9TREM</name>
<evidence type="ECO:0000256" key="1">
    <source>
        <dbReference type="SAM" id="MobiDB-lite"/>
    </source>
</evidence>
<dbReference type="GO" id="GO:0002009">
    <property type="term" value="P:morphogenesis of an epithelium"/>
    <property type="evidence" value="ECO:0007669"/>
    <property type="project" value="TreeGrafter"/>
</dbReference>
<protein>
    <recommendedName>
        <fullName evidence="5">Dystroglycan</fullName>
    </recommendedName>
</protein>
<keyword evidence="2" id="KW-0472">Membrane</keyword>
<comment type="caution">
    <text evidence="3">The sequence shown here is derived from an EMBL/GenBank/DDBJ whole genome shotgun (WGS) entry which is preliminary data.</text>
</comment>
<reference evidence="3" key="1">
    <citation type="submission" date="2019-05" db="EMBL/GenBank/DDBJ databases">
        <title>Annotation for the trematode Paragonimus heterotremus.</title>
        <authorList>
            <person name="Choi Y.-J."/>
        </authorList>
    </citation>
    <scope>NUCLEOTIDE SEQUENCE</scope>
    <source>
        <strain evidence="3">LC</strain>
    </source>
</reference>
<proteinExistence type="predicted"/>
<dbReference type="GO" id="GO:0021675">
    <property type="term" value="P:nerve development"/>
    <property type="evidence" value="ECO:0007669"/>
    <property type="project" value="TreeGrafter"/>
</dbReference>
<accession>A0A8J4TRU9</accession>
<feature type="region of interest" description="Disordered" evidence="1">
    <location>
        <begin position="1367"/>
        <end position="1388"/>
    </location>
</feature>
<feature type="compositionally biased region" description="Polar residues" evidence="1">
    <location>
        <begin position="1478"/>
        <end position="1490"/>
    </location>
</feature>